<evidence type="ECO:0008006" key="4">
    <source>
        <dbReference type="Google" id="ProtNLM"/>
    </source>
</evidence>
<evidence type="ECO:0000313" key="2">
    <source>
        <dbReference type="EMBL" id="RXH70430.1"/>
    </source>
</evidence>
<dbReference type="CDD" id="cd00167">
    <property type="entry name" value="SANT"/>
    <property type="match status" value="1"/>
</dbReference>
<dbReference type="Proteomes" id="UP000290289">
    <property type="component" value="Chromosome 16"/>
</dbReference>
<protein>
    <recommendedName>
        <fullName evidence="4">Myb-like domain-containing protein</fullName>
    </recommendedName>
</protein>
<dbReference type="Pfam" id="PF12579">
    <property type="entry name" value="DUF3755"/>
    <property type="match status" value="1"/>
</dbReference>
<sequence length="445" mass="49848">MERDFEREEQTGQISIIEAIRLHFHHANRQTSVHLTDSIVVGQVYLVLAIAYMTDTTASDRTHTVVLDIESLTQPSDRSSGSPKMTGALSRKWFYRAERLMNTDEEDTDEPPKKLLVKVNSQLEPLKKSLITIKSFGSTSTVLTGTNRFMAINPRKILFIFATVNCKEMAMQSNTGFHRDEAFGYGLNRHAISFQSGAINSSSEMIPMGNYFGTDGGMMFSSHSGIVNNNPVISQAGSSSGSLLLDSVPGLKHDTGLAVEWSVEEQYKLEEGLGKYANEPSIMRYIKIAAMLRDKTVRDVALRCRWMTRKRRKSEEHSMGKKGNIRKDKLVESSSKTNIHSAPPLDMAAYSLMGHHMDQNERLQYEGLSGTAKHLLEQNAQAFSQITSNLSSYKLQENIDLFYRTRNNITAILNDMRAMPGIMSQMPPLPPIDEDLANSILRNAT</sequence>
<proteinExistence type="predicted"/>
<evidence type="ECO:0000256" key="1">
    <source>
        <dbReference type="SAM" id="MobiDB-lite"/>
    </source>
</evidence>
<accession>A0A498HI78</accession>
<comment type="caution">
    <text evidence="2">The sequence shown here is derived from an EMBL/GenBank/DDBJ whole genome shotgun (WGS) entry which is preliminary data.</text>
</comment>
<evidence type="ECO:0000313" key="3">
    <source>
        <dbReference type="Proteomes" id="UP000290289"/>
    </source>
</evidence>
<organism evidence="2 3">
    <name type="scientific">Malus domestica</name>
    <name type="common">Apple</name>
    <name type="synonym">Pyrus malus</name>
    <dbReference type="NCBI Taxonomy" id="3750"/>
    <lineage>
        <taxon>Eukaryota</taxon>
        <taxon>Viridiplantae</taxon>
        <taxon>Streptophyta</taxon>
        <taxon>Embryophyta</taxon>
        <taxon>Tracheophyta</taxon>
        <taxon>Spermatophyta</taxon>
        <taxon>Magnoliopsida</taxon>
        <taxon>eudicotyledons</taxon>
        <taxon>Gunneridae</taxon>
        <taxon>Pentapetalae</taxon>
        <taxon>rosids</taxon>
        <taxon>fabids</taxon>
        <taxon>Rosales</taxon>
        <taxon>Rosaceae</taxon>
        <taxon>Amygdaloideae</taxon>
        <taxon>Maleae</taxon>
        <taxon>Malus</taxon>
    </lineage>
</organism>
<dbReference type="PANTHER" id="PTHR14000">
    <property type="entry name" value="FINGER CCCH DOMAIN PROTEIN, PUTATIVE (DUF3755)-RELATED"/>
    <property type="match status" value="1"/>
</dbReference>
<name>A0A498HI78_MALDO</name>
<keyword evidence="3" id="KW-1185">Reference proteome</keyword>
<feature type="compositionally biased region" description="Basic and acidic residues" evidence="1">
    <location>
        <begin position="313"/>
        <end position="331"/>
    </location>
</feature>
<dbReference type="InterPro" id="IPR001005">
    <property type="entry name" value="SANT/Myb"/>
</dbReference>
<gene>
    <name evidence="2" type="ORF">DVH24_007686</name>
</gene>
<dbReference type="InterPro" id="IPR022228">
    <property type="entry name" value="DUF3755"/>
</dbReference>
<dbReference type="PANTHER" id="PTHR14000:SF6">
    <property type="entry name" value="OS02G0631200 PROTEIN"/>
    <property type="match status" value="1"/>
</dbReference>
<dbReference type="EMBL" id="RDQH01000342">
    <property type="protein sequence ID" value="RXH70430.1"/>
    <property type="molecule type" value="Genomic_DNA"/>
</dbReference>
<feature type="region of interest" description="Disordered" evidence="1">
    <location>
        <begin position="311"/>
        <end position="338"/>
    </location>
</feature>
<dbReference type="AlphaFoldDB" id="A0A498HI78"/>
<reference evidence="2 3" key="1">
    <citation type="submission" date="2018-10" db="EMBL/GenBank/DDBJ databases">
        <title>A high-quality apple genome assembly.</title>
        <authorList>
            <person name="Hu J."/>
        </authorList>
    </citation>
    <scope>NUCLEOTIDE SEQUENCE [LARGE SCALE GENOMIC DNA]</scope>
    <source>
        <strain evidence="3">cv. HFTH1</strain>
        <tissue evidence="2">Young leaf</tissue>
    </source>
</reference>